<dbReference type="PANTHER" id="PTHR24320:SF282">
    <property type="entry name" value="WW DOMAIN-CONTAINING OXIDOREDUCTASE"/>
    <property type="match status" value="1"/>
</dbReference>
<keyword evidence="3" id="KW-0560">Oxidoreductase</keyword>
<dbReference type="Pfam" id="PF00106">
    <property type="entry name" value="adh_short"/>
    <property type="match status" value="1"/>
</dbReference>
<evidence type="ECO:0000256" key="3">
    <source>
        <dbReference type="ARBA" id="ARBA00023002"/>
    </source>
</evidence>
<dbReference type="InterPro" id="IPR036291">
    <property type="entry name" value="NAD(P)-bd_dom_sf"/>
</dbReference>
<keyword evidence="2" id="KW-0521">NADP</keyword>
<comment type="similarity">
    <text evidence="1">Belongs to the short-chain dehydrogenases/reductases (SDR) family.</text>
</comment>
<reference evidence="4 5" key="1">
    <citation type="journal article" date="2013" name="PLoS Genet.">
        <title>The genome and development-dependent transcriptomes of Pyronema confluens: a window into fungal evolution.</title>
        <authorList>
            <person name="Traeger S."/>
            <person name="Altegoer F."/>
            <person name="Freitag M."/>
            <person name="Gabaldon T."/>
            <person name="Kempken F."/>
            <person name="Kumar A."/>
            <person name="Marcet-Houben M."/>
            <person name="Poggeler S."/>
            <person name="Stajich J.E."/>
            <person name="Nowrousian M."/>
        </authorList>
    </citation>
    <scope>NUCLEOTIDE SEQUENCE [LARGE SCALE GENOMIC DNA]</scope>
    <source>
        <strain evidence="5">CBS 100304</strain>
        <tissue evidence="4">Vegetative mycelium</tissue>
    </source>
</reference>
<dbReference type="OrthoDB" id="191139at2759"/>
<protein>
    <submittedName>
        <fullName evidence="4">Similar to Short-chain dehydrogenase TIC 32, chloroplastic acc. no. Q6RVV4</fullName>
    </submittedName>
</protein>
<proteinExistence type="inferred from homology"/>
<dbReference type="eggNOG" id="KOG1208">
    <property type="taxonomic scope" value="Eukaryota"/>
</dbReference>
<organism evidence="4 5">
    <name type="scientific">Pyronema omphalodes (strain CBS 100304)</name>
    <name type="common">Pyronema confluens</name>
    <dbReference type="NCBI Taxonomy" id="1076935"/>
    <lineage>
        <taxon>Eukaryota</taxon>
        <taxon>Fungi</taxon>
        <taxon>Dikarya</taxon>
        <taxon>Ascomycota</taxon>
        <taxon>Pezizomycotina</taxon>
        <taxon>Pezizomycetes</taxon>
        <taxon>Pezizales</taxon>
        <taxon>Pyronemataceae</taxon>
        <taxon>Pyronema</taxon>
    </lineage>
</organism>
<dbReference type="AlphaFoldDB" id="U4KUT5"/>
<evidence type="ECO:0000313" key="4">
    <source>
        <dbReference type="EMBL" id="CCX04867.1"/>
    </source>
</evidence>
<evidence type="ECO:0000313" key="5">
    <source>
        <dbReference type="Proteomes" id="UP000018144"/>
    </source>
</evidence>
<dbReference type="EMBL" id="HF935218">
    <property type="protein sequence ID" value="CCX04867.1"/>
    <property type="molecule type" value="Genomic_DNA"/>
</dbReference>
<dbReference type="Gene3D" id="3.40.50.720">
    <property type="entry name" value="NAD(P)-binding Rossmann-like Domain"/>
    <property type="match status" value="1"/>
</dbReference>
<sequence length="357" mass="38489">MSIFNSNNTSITMSLKLQASDIPKDLSGKVAIVTGAKSGLGYQTTYLLARAGCTVYLAGRGEAALKDTIIRLTTEYAELSSDHLHALECDLSSTATAVASARSFPSDRLDILIANAGIALQNDTETSPEGWEKHFQTNHLGHFAFITELLPKIESTAETYGSARVVVVASEAHKFISGIDFEAIRKPVVPGLQGLVGCMKRYAQSKLANIMFAQELDRRLKAKGQEKVFVAAIDPGQFILPLGAIATNLGGTGEQLGYPEFIGKAVRSFGRLTMFSDREGAMTQTLVATAPQVVEQKLSGQYFTPSLTWLGRWDYSKPDELKPHASDVAVQKKLWDVSQAAINDALKAAGMSLQNAS</sequence>
<dbReference type="PANTHER" id="PTHR24320">
    <property type="entry name" value="RETINOL DEHYDROGENASE"/>
    <property type="match status" value="1"/>
</dbReference>
<evidence type="ECO:0000256" key="1">
    <source>
        <dbReference type="ARBA" id="ARBA00006484"/>
    </source>
</evidence>
<accession>U4KUT5</accession>
<dbReference type="Proteomes" id="UP000018144">
    <property type="component" value="Unassembled WGS sequence"/>
</dbReference>
<dbReference type="InterPro" id="IPR002347">
    <property type="entry name" value="SDR_fam"/>
</dbReference>
<name>U4KUT5_PYROM</name>
<dbReference type="SUPFAM" id="SSF51735">
    <property type="entry name" value="NAD(P)-binding Rossmann-fold domains"/>
    <property type="match status" value="1"/>
</dbReference>
<keyword evidence="5" id="KW-1185">Reference proteome</keyword>
<gene>
    <name evidence="4" type="ORF">PCON_03849</name>
</gene>
<evidence type="ECO:0000256" key="2">
    <source>
        <dbReference type="ARBA" id="ARBA00022857"/>
    </source>
</evidence>
<dbReference type="PRINTS" id="PR00081">
    <property type="entry name" value="GDHRDH"/>
</dbReference>
<dbReference type="STRING" id="1076935.U4KUT5"/>
<dbReference type="GO" id="GO:0016491">
    <property type="term" value="F:oxidoreductase activity"/>
    <property type="evidence" value="ECO:0007669"/>
    <property type="project" value="UniProtKB-KW"/>
</dbReference>
<dbReference type="OMA" id="CHPGNAI"/>